<evidence type="ECO:0000256" key="2">
    <source>
        <dbReference type="ARBA" id="ARBA00006403"/>
    </source>
</evidence>
<comment type="similarity">
    <text evidence="2 5">Belongs to the HSF family.</text>
</comment>
<dbReference type="Pfam" id="PF00447">
    <property type="entry name" value="HSF_DNA-bind"/>
    <property type="match status" value="1"/>
</dbReference>
<evidence type="ECO:0000313" key="9">
    <source>
        <dbReference type="Proteomes" id="UP000094336"/>
    </source>
</evidence>
<dbReference type="PRINTS" id="PR00056">
    <property type="entry name" value="HSFDOMAIN"/>
</dbReference>
<keyword evidence="9" id="KW-1185">Reference proteome</keyword>
<dbReference type="AlphaFoldDB" id="A0A1E3QUB6"/>
<evidence type="ECO:0000256" key="3">
    <source>
        <dbReference type="ARBA" id="ARBA00023125"/>
    </source>
</evidence>
<feature type="compositionally biased region" description="Basic and acidic residues" evidence="6">
    <location>
        <begin position="491"/>
        <end position="500"/>
    </location>
</feature>
<dbReference type="PROSITE" id="PS00434">
    <property type="entry name" value="HSF_DOMAIN"/>
    <property type="match status" value="1"/>
</dbReference>
<evidence type="ECO:0000313" key="8">
    <source>
        <dbReference type="EMBL" id="ODQ80592.1"/>
    </source>
</evidence>
<dbReference type="SMART" id="SM00415">
    <property type="entry name" value="HSF"/>
    <property type="match status" value="1"/>
</dbReference>
<dbReference type="InterPro" id="IPR036390">
    <property type="entry name" value="WH_DNA-bd_sf"/>
</dbReference>
<keyword evidence="4" id="KW-0539">Nucleus</keyword>
<dbReference type="EMBL" id="KV454429">
    <property type="protein sequence ID" value="ODQ80592.1"/>
    <property type="molecule type" value="Genomic_DNA"/>
</dbReference>
<protein>
    <recommendedName>
        <fullName evidence="7">HSF-type DNA-binding domain-containing protein</fullName>
    </recommendedName>
</protein>
<dbReference type="RefSeq" id="XP_018985920.1">
    <property type="nucleotide sequence ID" value="XM_019128500.1"/>
</dbReference>
<dbReference type="InterPro" id="IPR000232">
    <property type="entry name" value="HSF_DNA-bd"/>
</dbReference>
<dbReference type="InterPro" id="IPR036388">
    <property type="entry name" value="WH-like_DNA-bd_sf"/>
</dbReference>
<gene>
    <name evidence="8" type="ORF">BABINDRAFT_160852</name>
</gene>
<feature type="compositionally biased region" description="Polar residues" evidence="6">
    <location>
        <begin position="83"/>
        <end position="98"/>
    </location>
</feature>
<feature type="compositionally biased region" description="Low complexity" evidence="6">
    <location>
        <begin position="462"/>
        <end position="471"/>
    </location>
</feature>
<dbReference type="PANTHER" id="PTHR10015">
    <property type="entry name" value="HEAT SHOCK TRANSCRIPTION FACTOR"/>
    <property type="match status" value="1"/>
</dbReference>
<evidence type="ECO:0000256" key="1">
    <source>
        <dbReference type="ARBA" id="ARBA00004123"/>
    </source>
</evidence>
<organism evidence="8 9">
    <name type="scientific">Babjeviella inositovora NRRL Y-12698</name>
    <dbReference type="NCBI Taxonomy" id="984486"/>
    <lineage>
        <taxon>Eukaryota</taxon>
        <taxon>Fungi</taxon>
        <taxon>Dikarya</taxon>
        <taxon>Ascomycota</taxon>
        <taxon>Saccharomycotina</taxon>
        <taxon>Pichiomycetes</taxon>
        <taxon>Serinales incertae sedis</taxon>
        <taxon>Babjeviella</taxon>
    </lineage>
</organism>
<reference evidence="9" key="1">
    <citation type="submission" date="2016-05" db="EMBL/GenBank/DDBJ databases">
        <title>Comparative genomics of biotechnologically important yeasts.</title>
        <authorList>
            <consortium name="DOE Joint Genome Institute"/>
            <person name="Riley R."/>
            <person name="Haridas S."/>
            <person name="Wolfe K.H."/>
            <person name="Lopes M.R."/>
            <person name="Hittinger C.T."/>
            <person name="Goker M."/>
            <person name="Salamov A."/>
            <person name="Wisecaver J."/>
            <person name="Long T.M."/>
            <person name="Aerts A.L."/>
            <person name="Barry K."/>
            <person name="Choi C."/>
            <person name="Clum A."/>
            <person name="Coughlan A.Y."/>
            <person name="Deshpande S."/>
            <person name="Douglass A.P."/>
            <person name="Hanson S.J."/>
            <person name="Klenk H.-P."/>
            <person name="Labutti K."/>
            <person name="Lapidus A."/>
            <person name="Lindquist E."/>
            <person name="Lipzen A."/>
            <person name="Meier-Kolthoff J.P."/>
            <person name="Ohm R.A."/>
            <person name="Otillar R.P."/>
            <person name="Pangilinan J."/>
            <person name="Peng Y."/>
            <person name="Rokas A."/>
            <person name="Rosa C.A."/>
            <person name="Scheuner C."/>
            <person name="Sibirny A.A."/>
            <person name="Slot J.C."/>
            <person name="Stielow J.B."/>
            <person name="Sun H."/>
            <person name="Kurtzman C.P."/>
            <person name="Blackwell M."/>
            <person name="Grigoriev I.V."/>
            <person name="Jeffries T.W."/>
        </authorList>
    </citation>
    <scope>NUCLEOTIDE SEQUENCE [LARGE SCALE GENOMIC DNA]</scope>
    <source>
        <strain evidence="9">NRRL Y-12698</strain>
    </source>
</reference>
<comment type="subcellular location">
    <subcellularLocation>
        <location evidence="1">Nucleus</location>
    </subcellularLocation>
</comment>
<feature type="region of interest" description="Disordered" evidence="6">
    <location>
        <begin position="83"/>
        <end position="104"/>
    </location>
</feature>
<dbReference type="PANTHER" id="PTHR10015:SF427">
    <property type="entry name" value="HEAT SHOCK FACTOR PROTEIN"/>
    <property type="match status" value="1"/>
</dbReference>
<evidence type="ECO:0000256" key="5">
    <source>
        <dbReference type="RuleBase" id="RU004020"/>
    </source>
</evidence>
<sequence length="535" mass="59221">MSSYALKDKNPSKKSAFVEKLFLMLSEPSLASVIWWTRGDTEGTFALLPGGEFSNCLTNYFKHGNISSFVRQLHMYGFHKVSDSQTPSNDNYDPSSNAPRPDQPVWEFKHSSGRFKKGDEESLKYIKRRTSTNNNAYDLDKDSKYARLGFAYTREHPQEYVPQYYVYPQGYYPGAPPLQQAQAPGYFVSTLEFPVHHPEHHVYSAYDNERPHPQFRSLSAPSQSYFQYSQYPPQYPQPYSSAYLQPYSQLQPHPAHHPAPHQPYPAPQASHQNPQKSHLPHYSQPPAPYNRTPSPSAGNPAEVLFFGNSRRRYPSVLLDPLAPSPVEYAPKNVLQKSTSALSLIQKSFSQLQPPTERPDAAEIPVGQPALVRQPTSLPTAIEKRLAVPSDLRTSLPHIEELRSQFRPSIIALHAAPPSLSGSSVSTTANSSIFSKSSISSIASLNAHPPSYDNKSSISTLLNSSGNGSENSVATLSGELCDSPEPVGRKRSLSDGEEGRPAKLLNPKLASGDEEAEKMSVTSLMSAPVVIQLKDV</sequence>
<dbReference type="Proteomes" id="UP000094336">
    <property type="component" value="Unassembled WGS sequence"/>
</dbReference>
<dbReference type="Gene3D" id="1.10.10.10">
    <property type="entry name" value="Winged helix-like DNA-binding domain superfamily/Winged helix DNA-binding domain"/>
    <property type="match status" value="1"/>
</dbReference>
<keyword evidence="3" id="KW-0238">DNA-binding</keyword>
<dbReference type="OrthoDB" id="60033at2759"/>
<dbReference type="GO" id="GO:0043565">
    <property type="term" value="F:sequence-specific DNA binding"/>
    <property type="evidence" value="ECO:0007669"/>
    <property type="project" value="InterPro"/>
</dbReference>
<feature type="region of interest" description="Disordered" evidence="6">
    <location>
        <begin position="462"/>
        <end position="518"/>
    </location>
</feature>
<dbReference type="SUPFAM" id="SSF46785">
    <property type="entry name" value="Winged helix' DNA-binding domain"/>
    <property type="match status" value="1"/>
</dbReference>
<proteinExistence type="inferred from homology"/>
<feature type="domain" description="HSF-type DNA-binding" evidence="7">
    <location>
        <begin position="57"/>
        <end position="81"/>
    </location>
</feature>
<dbReference type="GO" id="GO:0005634">
    <property type="term" value="C:nucleus"/>
    <property type="evidence" value="ECO:0007669"/>
    <property type="project" value="UniProtKB-SubCell"/>
</dbReference>
<evidence type="ECO:0000256" key="4">
    <source>
        <dbReference type="ARBA" id="ARBA00023242"/>
    </source>
</evidence>
<name>A0A1E3QUB6_9ASCO</name>
<dbReference type="GO" id="GO:0003700">
    <property type="term" value="F:DNA-binding transcription factor activity"/>
    <property type="evidence" value="ECO:0007669"/>
    <property type="project" value="InterPro"/>
</dbReference>
<evidence type="ECO:0000259" key="7">
    <source>
        <dbReference type="PROSITE" id="PS00434"/>
    </source>
</evidence>
<feature type="region of interest" description="Disordered" evidence="6">
    <location>
        <begin position="249"/>
        <end position="302"/>
    </location>
</feature>
<dbReference type="GeneID" id="30146353"/>
<dbReference type="STRING" id="984486.A0A1E3QUB6"/>
<evidence type="ECO:0000256" key="6">
    <source>
        <dbReference type="SAM" id="MobiDB-lite"/>
    </source>
</evidence>
<accession>A0A1E3QUB6</accession>